<dbReference type="RefSeq" id="XP_021300941.1">
    <property type="nucleotide sequence ID" value="XM_021445266.1"/>
</dbReference>
<name>A0A6J1BNB4_9ROSI</name>
<keyword evidence="1" id="KW-0732">Signal</keyword>
<feature type="signal peptide" evidence="1">
    <location>
        <begin position="1"/>
        <end position="18"/>
    </location>
</feature>
<accession>A0A6J1BNB4</accession>
<feature type="chain" id="PRO_5027116975" evidence="1">
    <location>
        <begin position="19"/>
        <end position="259"/>
    </location>
</feature>
<dbReference type="InterPro" id="IPR000073">
    <property type="entry name" value="AB_hydrolase_1"/>
</dbReference>
<proteinExistence type="predicted"/>
<gene>
    <name evidence="4" type="primary">LOC110429305</name>
</gene>
<dbReference type="GO" id="GO:0009694">
    <property type="term" value="P:jasmonic acid metabolic process"/>
    <property type="evidence" value="ECO:0007669"/>
    <property type="project" value="TreeGrafter"/>
</dbReference>
<dbReference type="AlphaFoldDB" id="A0A6J1BNB4"/>
<feature type="domain" description="AB hydrolase-1" evidence="2">
    <location>
        <begin position="6"/>
        <end position="247"/>
    </location>
</feature>
<dbReference type="PANTHER" id="PTHR10992:SF1030">
    <property type="entry name" value="AB HYDROLASE-1 DOMAIN-CONTAINING PROTEIN"/>
    <property type="match status" value="1"/>
</dbReference>
<dbReference type="InterPro" id="IPR029058">
    <property type="entry name" value="AB_hydrolase_fold"/>
</dbReference>
<dbReference type="Pfam" id="PF12697">
    <property type="entry name" value="Abhydrolase_6"/>
    <property type="match status" value="1"/>
</dbReference>
<sequence>MKMKHFVLVHGMCHGAWCWYKLVSLLKSAGHRVTALDLGASGINPRKISELTSMFDYAQPLMEFMASLAQEEKVTLVGHSFGGISISLAMESYPNKILAAVYLTAFMPNHDSPPGTGVQEFFKSFMAESIMDFQLSFDEGPNHPPTGALFGPNFMVAKVCQLSPKEDLELAKTVLRPGKWFMNDLSKESLLTKEKFGSVNRVYIVCNDDLLIKESLQKWYIEHSPTDDVKVIAGADHMPMFSKPKELCQCLQEIAEKYN</sequence>
<evidence type="ECO:0000313" key="3">
    <source>
        <dbReference type="Proteomes" id="UP000504621"/>
    </source>
</evidence>
<dbReference type="FunFam" id="3.40.50.1820:FF:000051">
    <property type="entry name" value="(S)-hydroxynitrile lyase"/>
    <property type="match status" value="1"/>
</dbReference>
<dbReference type="GO" id="GO:0009696">
    <property type="term" value="P:salicylic acid metabolic process"/>
    <property type="evidence" value="ECO:0007669"/>
    <property type="project" value="TreeGrafter"/>
</dbReference>
<dbReference type="Proteomes" id="UP000504621">
    <property type="component" value="Unplaced"/>
</dbReference>
<dbReference type="GO" id="GO:0080032">
    <property type="term" value="F:methyl jasmonate esterase activity"/>
    <property type="evidence" value="ECO:0007669"/>
    <property type="project" value="TreeGrafter"/>
</dbReference>
<dbReference type="InterPro" id="IPR045889">
    <property type="entry name" value="MES/HNL"/>
</dbReference>
<evidence type="ECO:0000313" key="4">
    <source>
        <dbReference type="RefSeq" id="XP_021300941.1"/>
    </source>
</evidence>
<evidence type="ECO:0000259" key="2">
    <source>
        <dbReference type="Pfam" id="PF12697"/>
    </source>
</evidence>
<dbReference type="OrthoDB" id="408373at2759"/>
<dbReference type="SUPFAM" id="SSF53474">
    <property type="entry name" value="alpha/beta-Hydrolases"/>
    <property type="match status" value="1"/>
</dbReference>
<keyword evidence="3" id="KW-1185">Reference proteome</keyword>
<protein>
    <submittedName>
        <fullName evidence="4">Methylesterase 10-like</fullName>
    </submittedName>
</protein>
<evidence type="ECO:0000256" key="1">
    <source>
        <dbReference type="SAM" id="SignalP"/>
    </source>
</evidence>
<organism evidence="3 4">
    <name type="scientific">Herrania umbratica</name>
    <dbReference type="NCBI Taxonomy" id="108875"/>
    <lineage>
        <taxon>Eukaryota</taxon>
        <taxon>Viridiplantae</taxon>
        <taxon>Streptophyta</taxon>
        <taxon>Embryophyta</taxon>
        <taxon>Tracheophyta</taxon>
        <taxon>Spermatophyta</taxon>
        <taxon>Magnoliopsida</taxon>
        <taxon>eudicotyledons</taxon>
        <taxon>Gunneridae</taxon>
        <taxon>Pentapetalae</taxon>
        <taxon>rosids</taxon>
        <taxon>malvids</taxon>
        <taxon>Malvales</taxon>
        <taxon>Malvaceae</taxon>
        <taxon>Byttnerioideae</taxon>
        <taxon>Herrania</taxon>
    </lineage>
</organism>
<dbReference type="Gene3D" id="3.40.50.1820">
    <property type="entry name" value="alpha/beta hydrolase"/>
    <property type="match status" value="1"/>
</dbReference>
<dbReference type="PANTHER" id="PTHR10992">
    <property type="entry name" value="METHYLESTERASE FAMILY MEMBER"/>
    <property type="match status" value="1"/>
</dbReference>
<dbReference type="GeneID" id="110429305"/>
<reference evidence="4" key="1">
    <citation type="submission" date="2025-08" db="UniProtKB">
        <authorList>
            <consortium name="RefSeq"/>
        </authorList>
    </citation>
    <scope>IDENTIFICATION</scope>
    <source>
        <tissue evidence="4">Leaf</tissue>
    </source>
</reference>
<dbReference type="GO" id="GO:0080031">
    <property type="term" value="F:methyl salicylate esterase activity"/>
    <property type="evidence" value="ECO:0007669"/>
    <property type="project" value="TreeGrafter"/>
</dbReference>
<dbReference type="GO" id="GO:0080030">
    <property type="term" value="F:methyl indole-3-acetate esterase activity"/>
    <property type="evidence" value="ECO:0007669"/>
    <property type="project" value="TreeGrafter"/>
</dbReference>